<comment type="caution">
    <text evidence="3">The sequence shown here is derived from an EMBL/GenBank/DDBJ whole genome shotgun (WGS) entry which is preliminary data.</text>
</comment>
<comment type="similarity">
    <text evidence="1">Belongs to the ros/MucR family.</text>
</comment>
<dbReference type="EMBL" id="JAQYXL010000001">
    <property type="protein sequence ID" value="MEN3231556.1"/>
    <property type="molecule type" value="Genomic_DNA"/>
</dbReference>
<organism evidence="3 4">
    <name type="scientific">Methylorubrum rhodesianum</name>
    <dbReference type="NCBI Taxonomy" id="29427"/>
    <lineage>
        <taxon>Bacteria</taxon>
        <taxon>Pseudomonadati</taxon>
        <taxon>Pseudomonadota</taxon>
        <taxon>Alphaproteobacteria</taxon>
        <taxon>Hyphomicrobiales</taxon>
        <taxon>Methylobacteriaceae</taxon>
        <taxon>Methylorubrum</taxon>
    </lineage>
</organism>
<evidence type="ECO:0000313" key="3">
    <source>
        <dbReference type="EMBL" id="MEN3231556.1"/>
    </source>
</evidence>
<dbReference type="InterPro" id="IPR008807">
    <property type="entry name" value="ROS_MUCR"/>
</dbReference>
<dbReference type="Proteomes" id="UP001404845">
    <property type="component" value="Unassembled WGS sequence"/>
</dbReference>
<protein>
    <submittedName>
        <fullName evidence="3">MucR family transcriptional regulator</fullName>
    </submittedName>
</protein>
<evidence type="ECO:0000256" key="2">
    <source>
        <dbReference type="SAM" id="MobiDB-lite"/>
    </source>
</evidence>
<evidence type="ECO:0000256" key="1">
    <source>
        <dbReference type="ARBA" id="ARBA00007031"/>
    </source>
</evidence>
<dbReference type="Gene3D" id="1.10.10.1550">
    <property type="entry name" value="ROS/MUCR transcriptional regulator protein"/>
    <property type="match status" value="1"/>
</dbReference>
<name>A0ABU9ZJM3_9HYPH</name>
<keyword evidence="4" id="KW-1185">Reference proteome</keyword>
<evidence type="ECO:0000313" key="4">
    <source>
        <dbReference type="Proteomes" id="UP001404845"/>
    </source>
</evidence>
<proteinExistence type="inferred from homology"/>
<dbReference type="InterPro" id="IPR041920">
    <property type="entry name" value="ROS/MUCR_sf"/>
</dbReference>
<sequence>MADSYSSLTLPGQDRCCTATSRRLADLRNLTRLIILNVPPNPTYMWSFLYAFKRNSADHLAKSSIEFFENVKSALRPDPSKVKSCVIQRSRFVLGNEGVACATRIDVRRLHISEGILSMSVEDRSTGDYVTLAVDIVSAYVGNNSLAVGEVPGLITAVHAALAQLSDKPAEPEEPALTPAVPIRRSIQQDFLVCLEDGKKFKSLKRHLRTRYNLSPDEYRARWNLPDDYPMVAPSYAATRSQLARTMGLGQQRRKWPAKTPPEAASELVQDGNAAPQRRRGRAHSGDAA</sequence>
<reference evidence="3 4" key="1">
    <citation type="journal article" date="2023" name="PLoS ONE">
        <title>Complete genome assembly of Hawai'i environmental nontuberculous mycobacteria reveals unexpected co-isolation with methylobacteria.</title>
        <authorList>
            <person name="Hendrix J."/>
            <person name="Epperson L.E."/>
            <person name="Tong E.I."/>
            <person name="Chan Y.L."/>
            <person name="Hasan N.A."/>
            <person name="Dawrs S.N."/>
            <person name="Norton G.J."/>
            <person name="Virdi R."/>
            <person name="Crooks J.L."/>
            <person name="Chan E.D."/>
            <person name="Honda J.R."/>
            <person name="Strong M."/>
        </authorList>
    </citation>
    <scope>NUCLEOTIDE SEQUENCE [LARGE SCALE GENOMIC DNA]</scope>
    <source>
        <strain evidence="3 4">NJH_HI01</strain>
    </source>
</reference>
<gene>
    <name evidence="3" type="ORF">PUR21_28655</name>
</gene>
<feature type="region of interest" description="Disordered" evidence="2">
    <location>
        <begin position="247"/>
        <end position="289"/>
    </location>
</feature>
<accession>A0ABU9ZJM3</accession>
<dbReference type="Pfam" id="PF05443">
    <property type="entry name" value="ROS_MUCR"/>
    <property type="match status" value="1"/>
</dbReference>